<reference evidence="2" key="2">
    <citation type="journal article" date="2015" name="Data Brief">
        <title>Shoot transcriptome of the giant reed, Arundo donax.</title>
        <authorList>
            <person name="Barrero R.A."/>
            <person name="Guerrero F.D."/>
            <person name="Moolhuijzen P."/>
            <person name="Goolsby J.A."/>
            <person name="Tidwell J."/>
            <person name="Bellgard S.E."/>
            <person name="Bellgard M.I."/>
        </authorList>
    </citation>
    <scope>NUCLEOTIDE SEQUENCE</scope>
    <source>
        <tissue evidence="2">Shoot tissue taken approximately 20 cm above the soil surface</tissue>
    </source>
</reference>
<name>A0A0A9D3Q4_ARUDO</name>
<reference evidence="2" key="1">
    <citation type="submission" date="2014-09" db="EMBL/GenBank/DDBJ databases">
        <authorList>
            <person name="Magalhaes I.L.F."/>
            <person name="Oliveira U."/>
            <person name="Santos F.R."/>
            <person name="Vidigal T.H.D.A."/>
            <person name="Brescovit A.D."/>
            <person name="Santos A.J."/>
        </authorList>
    </citation>
    <scope>NUCLEOTIDE SEQUENCE</scope>
    <source>
        <tissue evidence="2">Shoot tissue taken approximately 20 cm above the soil surface</tissue>
    </source>
</reference>
<dbReference type="EMBL" id="GBRH01214686">
    <property type="protein sequence ID" value="JAD83209.1"/>
    <property type="molecule type" value="Transcribed_RNA"/>
</dbReference>
<evidence type="ECO:0000313" key="2">
    <source>
        <dbReference type="EMBL" id="JAD83209.1"/>
    </source>
</evidence>
<protein>
    <submittedName>
        <fullName evidence="2">Uncharacterized protein</fullName>
    </submittedName>
</protein>
<sequence>MSFDLSSDKCGGSVPRKRMSRTWDITQQGASPKKHTHTHNNNNNKIAFHDSATFFYSVEQHNVSSDSSFSPNSQMPQLIKNGGYTRPQGHHCLNRYFHLTHALEQTFSCLELPQHNRSSST</sequence>
<organism evidence="2">
    <name type="scientific">Arundo donax</name>
    <name type="common">Giant reed</name>
    <name type="synonym">Donax arundinaceus</name>
    <dbReference type="NCBI Taxonomy" id="35708"/>
    <lineage>
        <taxon>Eukaryota</taxon>
        <taxon>Viridiplantae</taxon>
        <taxon>Streptophyta</taxon>
        <taxon>Embryophyta</taxon>
        <taxon>Tracheophyta</taxon>
        <taxon>Spermatophyta</taxon>
        <taxon>Magnoliopsida</taxon>
        <taxon>Liliopsida</taxon>
        <taxon>Poales</taxon>
        <taxon>Poaceae</taxon>
        <taxon>PACMAD clade</taxon>
        <taxon>Arundinoideae</taxon>
        <taxon>Arundineae</taxon>
        <taxon>Arundo</taxon>
    </lineage>
</organism>
<evidence type="ECO:0000256" key="1">
    <source>
        <dbReference type="SAM" id="MobiDB-lite"/>
    </source>
</evidence>
<dbReference type="AlphaFoldDB" id="A0A0A9D3Q4"/>
<feature type="region of interest" description="Disordered" evidence="1">
    <location>
        <begin position="1"/>
        <end position="44"/>
    </location>
</feature>
<accession>A0A0A9D3Q4</accession>
<proteinExistence type="predicted"/>